<organism evidence="2 3">
    <name type="scientific">Acutalibacter muris</name>
    <dbReference type="NCBI Taxonomy" id="1796620"/>
    <lineage>
        <taxon>Bacteria</taxon>
        <taxon>Bacillati</taxon>
        <taxon>Bacillota</taxon>
        <taxon>Clostridia</taxon>
        <taxon>Eubacteriales</taxon>
        <taxon>Acutalibacteraceae</taxon>
        <taxon>Acutalibacter</taxon>
    </lineage>
</organism>
<gene>
    <name evidence="2" type="ORF">I5Q82_13565</name>
</gene>
<accession>A0AA92L5L0</accession>
<evidence type="ECO:0000256" key="1">
    <source>
        <dbReference type="SAM" id="Phobius"/>
    </source>
</evidence>
<keyword evidence="1" id="KW-0472">Membrane</keyword>
<keyword evidence="1" id="KW-1133">Transmembrane helix</keyword>
<dbReference type="RefSeq" id="WP_066535626.1">
    <property type="nucleotide sequence ID" value="NZ_CP021422.1"/>
</dbReference>
<dbReference type="Proteomes" id="UP000596035">
    <property type="component" value="Chromosome"/>
</dbReference>
<feature type="transmembrane region" description="Helical" evidence="1">
    <location>
        <begin position="6"/>
        <end position="25"/>
    </location>
</feature>
<keyword evidence="1" id="KW-0812">Transmembrane</keyword>
<protein>
    <submittedName>
        <fullName evidence="2">Uncharacterized protein</fullName>
    </submittedName>
</protein>
<dbReference type="AlphaFoldDB" id="A0AA92L5L0"/>
<evidence type="ECO:0000313" key="3">
    <source>
        <dbReference type="Proteomes" id="UP000596035"/>
    </source>
</evidence>
<name>A0AA92L5L0_9FIRM</name>
<sequence length="159" mass="18312">MEIYITVIKDILVIATPIIVAIISYRSSKKTERDIRLELEKSLKEKDADTSQILAKISAELESQKQILSWQNSMPRTDQYINRMDQIRYGNISGLTDLTQKVSGYIQQNNLSLEELKSIHEMLLKIKLPMDEPELLPPNKNIGNLIMLKESGDLIRRML</sequence>
<proteinExistence type="predicted"/>
<evidence type="ECO:0000313" key="2">
    <source>
        <dbReference type="EMBL" id="QQR29087.1"/>
    </source>
</evidence>
<dbReference type="EMBL" id="CP065321">
    <property type="protein sequence ID" value="QQR29087.1"/>
    <property type="molecule type" value="Genomic_DNA"/>
</dbReference>
<reference evidence="2 3" key="1">
    <citation type="submission" date="2020-11" db="EMBL/GenBank/DDBJ databases">
        <title>Closed and high quality bacterial genomes of the OMM12 community.</title>
        <authorList>
            <person name="Marbouty M."/>
            <person name="Lamy-Besnier Q."/>
            <person name="Debarbieux L."/>
            <person name="Koszul R."/>
        </authorList>
    </citation>
    <scope>NUCLEOTIDE SEQUENCE [LARGE SCALE GENOMIC DNA]</scope>
    <source>
        <strain evidence="2 3">KB18</strain>
    </source>
</reference>